<evidence type="ECO:0000259" key="4">
    <source>
        <dbReference type="Pfam" id="PF22725"/>
    </source>
</evidence>
<evidence type="ECO:0000256" key="2">
    <source>
        <dbReference type="ARBA" id="ARBA00023002"/>
    </source>
</evidence>
<feature type="non-terminal residue" evidence="5">
    <location>
        <position position="256"/>
    </location>
</feature>
<dbReference type="InterPro" id="IPR000683">
    <property type="entry name" value="Gfo/Idh/MocA-like_OxRdtase_N"/>
</dbReference>
<comment type="caution">
    <text evidence="5">The sequence shown here is derived from an EMBL/GenBank/DDBJ whole genome shotgun (WGS) entry which is preliminary data.</text>
</comment>
<dbReference type="Gene3D" id="3.30.360.10">
    <property type="entry name" value="Dihydrodipicolinate Reductase, domain 2"/>
    <property type="match status" value="1"/>
</dbReference>
<accession>A0A1F5ACP4</accession>
<evidence type="ECO:0000256" key="1">
    <source>
        <dbReference type="ARBA" id="ARBA00010928"/>
    </source>
</evidence>
<keyword evidence="2" id="KW-0560">Oxidoreductase</keyword>
<proteinExistence type="inferred from homology"/>
<protein>
    <submittedName>
        <fullName evidence="5">NAD-binding protein</fullName>
    </submittedName>
</protein>
<name>A0A1F5ACP4_9BACT</name>
<dbReference type="GO" id="GO:0000166">
    <property type="term" value="F:nucleotide binding"/>
    <property type="evidence" value="ECO:0007669"/>
    <property type="project" value="InterPro"/>
</dbReference>
<evidence type="ECO:0000313" key="5">
    <source>
        <dbReference type="EMBL" id="OGD15647.1"/>
    </source>
</evidence>
<dbReference type="InterPro" id="IPR055170">
    <property type="entry name" value="GFO_IDH_MocA-like_dom"/>
</dbReference>
<organism evidence="5 6">
    <name type="scientific">Candidatus Sediminicultor quintus</name>
    <dbReference type="NCBI Taxonomy" id="1797291"/>
    <lineage>
        <taxon>Bacteria</taxon>
        <taxon>Pseudomonadati</taxon>
        <taxon>Atribacterota</taxon>
        <taxon>Candidatus Phoenicimicrobiia</taxon>
        <taxon>Candidatus Pheonicimicrobiales</taxon>
        <taxon>Candidatus Phoenicimicrobiaceae</taxon>
        <taxon>Candidatus Sediminicultor</taxon>
    </lineage>
</organism>
<dbReference type="Gene3D" id="3.40.50.720">
    <property type="entry name" value="NAD(P)-binding Rossmann-like Domain"/>
    <property type="match status" value="1"/>
</dbReference>
<dbReference type="InterPro" id="IPR050984">
    <property type="entry name" value="Gfo/Idh/MocA_domain"/>
</dbReference>
<dbReference type="Pfam" id="PF22725">
    <property type="entry name" value="GFO_IDH_MocA_C3"/>
    <property type="match status" value="1"/>
</dbReference>
<dbReference type="InterPro" id="IPR036291">
    <property type="entry name" value="NAD(P)-bd_dom_sf"/>
</dbReference>
<comment type="similarity">
    <text evidence="1">Belongs to the Gfo/Idh/MocA family.</text>
</comment>
<dbReference type="PANTHER" id="PTHR22604:SF105">
    <property type="entry name" value="TRANS-1,2-DIHYDROBENZENE-1,2-DIOL DEHYDROGENASE"/>
    <property type="match status" value="1"/>
</dbReference>
<dbReference type="PANTHER" id="PTHR22604">
    <property type="entry name" value="OXIDOREDUCTASES"/>
    <property type="match status" value="1"/>
</dbReference>
<dbReference type="AlphaFoldDB" id="A0A1F5ACP4"/>
<feature type="domain" description="GFO/IDH/MocA-like oxidoreductase" evidence="4">
    <location>
        <begin position="133"/>
        <end position="249"/>
    </location>
</feature>
<dbReference type="SUPFAM" id="SSF55347">
    <property type="entry name" value="Glyceraldehyde-3-phosphate dehydrogenase-like, C-terminal domain"/>
    <property type="match status" value="1"/>
</dbReference>
<dbReference type="Proteomes" id="UP000177701">
    <property type="component" value="Unassembled WGS sequence"/>
</dbReference>
<gene>
    <name evidence="5" type="ORF">A2V47_07090</name>
</gene>
<dbReference type="EMBL" id="MEYH01000051">
    <property type="protein sequence ID" value="OGD15647.1"/>
    <property type="molecule type" value="Genomic_DNA"/>
</dbReference>
<dbReference type="STRING" id="1797291.A2V47_07090"/>
<evidence type="ECO:0000259" key="3">
    <source>
        <dbReference type="Pfam" id="PF01408"/>
    </source>
</evidence>
<dbReference type="GO" id="GO:0016491">
    <property type="term" value="F:oxidoreductase activity"/>
    <property type="evidence" value="ECO:0007669"/>
    <property type="project" value="UniProtKB-KW"/>
</dbReference>
<evidence type="ECO:0000313" key="6">
    <source>
        <dbReference type="Proteomes" id="UP000177701"/>
    </source>
</evidence>
<dbReference type="Pfam" id="PF01408">
    <property type="entry name" value="GFO_IDH_MocA"/>
    <property type="match status" value="1"/>
</dbReference>
<dbReference type="SUPFAM" id="SSF51735">
    <property type="entry name" value="NAD(P)-binding Rossmann-fold domains"/>
    <property type="match status" value="1"/>
</dbReference>
<reference evidence="5 6" key="1">
    <citation type="journal article" date="2016" name="Nat. Commun.">
        <title>Thousands of microbial genomes shed light on interconnected biogeochemical processes in an aquifer system.</title>
        <authorList>
            <person name="Anantharaman K."/>
            <person name="Brown C.T."/>
            <person name="Hug L.A."/>
            <person name="Sharon I."/>
            <person name="Castelle C.J."/>
            <person name="Probst A.J."/>
            <person name="Thomas B.C."/>
            <person name="Singh A."/>
            <person name="Wilkins M.J."/>
            <person name="Karaoz U."/>
            <person name="Brodie E.L."/>
            <person name="Williams K.H."/>
            <person name="Hubbard S.S."/>
            <person name="Banfield J.F."/>
        </authorList>
    </citation>
    <scope>NUCLEOTIDE SEQUENCE [LARGE SCALE GENOMIC DNA]</scope>
</reference>
<sequence length="256" mass="28870">MKKIRWGVLSTAKIGTETVIPAMQLGKYCEVTGIASRQLRKARAAARRLDIEKAYGSYEELLADSDIDAVYLPLPNHLHVPWAIKALKAGKHVLCEKPIGLNAAEAQELLEASRKFPRLKVMEAFMYRYHPQWQWAKQKVNEGKIGEVRTIQSFFSYYNTDPDNIRNKADTGGGGLMDIGCYCISLSRFIFGVEPRRVCGIREEDPEMKVDRLTSGILEFSSGTSTFTCATQLVPYQRVNIFGTKGRIEIEIPFNT</sequence>
<feature type="domain" description="Gfo/Idh/MocA-like oxidoreductase N-terminal" evidence="3">
    <location>
        <begin position="4"/>
        <end position="115"/>
    </location>
</feature>